<dbReference type="PROSITE" id="PS51819">
    <property type="entry name" value="VOC"/>
    <property type="match status" value="1"/>
</dbReference>
<dbReference type="GO" id="GO:0005737">
    <property type="term" value="C:cytoplasm"/>
    <property type="evidence" value="ECO:0007669"/>
    <property type="project" value="TreeGrafter"/>
</dbReference>
<gene>
    <name evidence="3" type="primary">LOC111288525</name>
</gene>
<dbReference type="KEGG" id="dzi:111288525"/>
<dbReference type="Pfam" id="PF00903">
    <property type="entry name" value="Glyoxalase"/>
    <property type="match status" value="1"/>
</dbReference>
<evidence type="ECO:0000313" key="3">
    <source>
        <dbReference type="RefSeq" id="XP_022735178.1"/>
    </source>
</evidence>
<dbReference type="InterPro" id="IPR037523">
    <property type="entry name" value="VOC_core"/>
</dbReference>
<sequence>MMMFVEYQEKVFFRLQNIANGTNDVYKTAEAVKPFGGKITWEPGPSPGINTEITACLDPDGWKTCLMIDEADRILQVNFEEETKQIMKYPPKDC</sequence>
<dbReference type="Gene3D" id="3.10.180.10">
    <property type="entry name" value="2,3-Dihydroxybiphenyl 1,2-Dioxygenase, domain 1"/>
    <property type="match status" value="1"/>
</dbReference>
<dbReference type="PANTHER" id="PTHR46036:SF5">
    <property type="entry name" value="LACTOYLGLUTATHIONE LYASE"/>
    <property type="match status" value="1"/>
</dbReference>
<dbReference type="SUPFAM" id="SSF54593">
    <property type="entry name" value="Glyoxalase/Bleomycin resistance protein/Dihydroxybiphenyl dioxygenase"/>
    <property type="match status" value="1"/>
</dbReference>
<dbReference type="AlphaFoldDB" id="A0A6P5Y412"/>
<dbReference type="GO" id="GO:0019243">
    <property type="term" value="P:methylglyoxal catabolic process to D-lactate via S-lactoyl-glutathione"/>
    <property type="evidence" value="ECO:0007669"/>
    <property type="project" value="TreeGrafter"/>
</dbReference>
<dbReference type="InterPro" id="IPR029068">
    <property type="entry name" value="Glyas_Bleomycin-R_OHBP_Dase"/>
</dbReference>
<accession>A0A6P5Y412</accession>
<dbReference type="PANTHER" id="PTHR46036">
    <property type="entry name" value="LACTOYLGLUTATHIONE LYASE"/>
    <property type="match status" value="1"/>
</dbReference>
<dbReference type="Proteomes" id="UP000515121">
    <property type="component" value="Unplaced"/>
</dbReference>
<dbReference type="GO" id="GO:0004462">
    <property type="term" value="F:lactoylglutathione lyase activity"/>
    <property type="evidence" value="ECO:0007669"/>
    <property type="project" value="TreeGrafter"/>
</dbReference>
<keyword evidence="3" id="KW-0456">Lyase</keyword>
<dbReference type="InterPro" id="IPR000629">
    <property type="entry name" value="RNA-helicase_DEAD-box_CS"/>
</dbReference>
<keyword evidence="2" id="KW-1185">Reference proteome</keyword>
<protein>
    <submittedName>
        <fullName evidence="3">Probable lactoylglutathione lyase, chloroplastic isoform X1</fullName>
    </submittedName>
</protein>
<dbReference type="GeneID" id="111288525"/>
<organism evidence="2 3">
    <name type="scientific">Durio zibethinus</name>
    <name type="common">Durian</name>
    <dbReference type="NCBI Taxonomy" id="66656"/>
    <lineage>
        <taxon>Eukaryota</taxon>
        <taxon>Viridiplantae</taxon>
        <taxon>Streptophyta</taxon>
        <taxon>Embryophyta</taxon>
        <taxon>Tracheophyta</taxon>
        <taxon>Spermatophyta</taxon>
        <taxon>Magnoliopsida</taxon>
        <taxon>eudicotyledons</taxon>
        <taxon>Gunneridae</taxon>
        <taxon>Pentapetalae</taxon>
        <taxon>rosids</taxon>
        <taxon>malvids</taxon>
        <taxon>Malvales</taxon>
        <taxon>Malvaceae</taxon>
        <taxon>Helicteroideae</taxon>
        <taxon>Durio</taxon>
    </lineage>
</organism>
<evidence type="ECO:0000259" key="1">
    <source>
        <dbReference type="PROSITE" id="PS51819"/>
    </source>
</evidence>
<reference evidence="3" key="1">
    <citation type="submission" date="2025-08" db="UniProtKB">
        <authorList>
            <consortium name="RefSeq"/>
        </authorList>
    </citation>
    <scope>IDENTIFICATION</scope>
    <source>
        <tissue evidence="3">Fruit stalk</tissue>
    </source>
</reference>
<dbReference type="InterPro" id="IPR004360">
    <property type="entry name" value="Glyas_Fos-R_dOase_dom"/>
</dbReference>
<name>A0A6P5Y412_DURZI</name>
<dbReference type="PROSITE" id="PS00039">
    <property type="entry name" value="DEAD_ATP_HELICASE"/>
    <property type="match status" value="1"/>
</dbReference>
<feature type="domain" description="VOC" evidence="1">
    <location>
        <begin position="1"/>
        <end position="69"/>
    </location>
</feature>
<dbReference type="RefSeq" id="XP_022735178.1">
    <property type="nucleotide sequence ID" value="XM_022879443.1"/>
</dbReference>
<dbReference type="OrthoDB" id="16820at2759"/>
<proteinExistence type="predicted"/>
<evidence type="ECO:0000313" key="2">
    <source>
        <dbReference type="Proteomes" id="UP000515121"/>
    </source>
</evidence>